<evidence type="ECO:0000259" key="1">
    <source>
        <dbReference type="SMART" id="SM00587"/>
    </source>
</evidence>
<dbReference type="SUPFAM" id="SSF56112">
    <property type="entry name" value="Protein kinase-like (PK-like)"/>
    <property type="match status" value="1"/>
</dbReference>
<organism evidence="2 3">
    <name type="scientific">Brevibacterium aurantiacum</name>
    <dbReference type="NCBI Taxonomy" id="273384"/>
    <lineage>
        <taxon>Bacteria</taxon>
        <taxon>Bacillati</taxon>
        <taxon>Actinomycetota</taxon>
        <taxon>Actinomycetes</taxon>
        <taxon>Micrococcales</taxon>
        <taxon>Brevibacteriaceae</taxon>
        <taxon>Brevibacterium</taxon>
    </lineage>
</organism>
<sequence>MVSEGADRDPIDGVRALLERSFGEGVEVHEISPLGIGASADSYRVSLDGGERWPNSVVVKLPSQDVKAAQTAVQLGLYEREVWFYEQLAGHLDIDVPQFYQIVEVDGLRSGVVIEDLSGTTEVPDQLQNAEVSTVRGAMSNLARLQAPYWNDAAMSREPRLHRRLGVGIPHIVDRMEKSWASSRDRLSGGIERPHMRVIDTFVEKAGSWAQALSGPFSLTHHDYRLDNILLGQGRTVVLDWQTVGWGPPMFDVAYLVATSWEPQLRRQHERTLIREHVDELEANGVEWDFESAWQAYRRSSFATLLMLVPPTGSVKQDARTDQMYKRLLSFGAQQVLDVGALEFLEEA</sequence>
<dbReference type="Proteomes" id="UP000297736">
    <property type="component" value="Unassembled WGS sequence"/>
</dbReference>
<reference evidence="2 3" key="1">
    <citation type="submission" date="2018-10" db="EMBL/GenBank/DDBJ databases">
        <title>Brevibacterium genomes from Austrain hard cheese rinds.</title>
        <authorList>
            <person name="Anast J.M."/>
            <person name="Dzieciol M."/>
            <person name="Schultz D.L."/>
            <person name="Mann E."/>
            <person name="Wagner M."/>
            <person name="Schmitz-Esser S."/>
        </authorList>
    </citation>
    <scope>NUCLEOTIDE SEQUENCE [LARGE SCALE GENOMIC DNA]</scope>
    <source>
        <strain evidence="2 3">L261</strain>
    </source>
</reference>
<dbReference type="AlphaFoldDB" id="A0A4Z0KF11"/>
<dbReference type="RefSeq" id="WP_135448525.1">
    <property type="nucleotide sequence ID" value="NZ_RHFF01000032.1"/>
</dbReference>
<dbReference type="PANTHER" id="PTHR23020:SF41">
    <property type="entry name" value="AMINOGLYCOSIDE PHOSPHOTRANSFERASE DOMAIN-CONTAINING PROTEIN"/>
    <property type="match status" value="1"/>
</dbReference>
<dbReference type="InterPro" id="IPR052961">
    <property type="entry name" value="Oxido-Kinase-like_Enzymes"/>
</dbReference>
<comment type="caution">
    <text evidence="2">The sequence shown here is derived from an EMBL/GenBank/DDBJ whole genome shotgun (WGS) entry which is preliminary data.</text>
</comment>
<evidence type="ECO:0000313" key="3">
    <source>
        <dbReference type="Proteomes" id="UP000297736"/>
    </source>
</evidence>
<dbReference type="InterPro" id="IPR011009">
    <property type="entry name" value="Kinase-like_dom_sf"/>
</dbReference>
<gene>
    <name evidence="2" type="ORF">EB834_19520</name>
</gene>
<dbReference type="EMBL" id="RHFF01000032">
    <property type="protein sequence ID" value="TGD36492.1"/>
    <property type="molecule type" value="Genomic_DNA"/>
</dbReference>
<dbReference type="SMART" id="SM00587">
    <property type="entry name" value="CHK"/>
    <property type="match status" value="1"/>
</dbReference>
<evidence type="ECO:0000313" key="2">
    <source>
        <dbReference type="EMBL" id="TGD36492.1"/>
    </source>
</evidence>
<protein>
    <submittedName>
        <fullName evidence="2">DUF1679 domain-containing protein</fullName>
    </submittedName>
</protein>
<dbReference type="PANTHER" id="PTHR23020">
    <property type="entry name" value="UNCHARACTERIZED NUCLEAR HORMONE RECEPTOR-RELATED"/>
    <property type="match status" value="1"/>
</dbReference>
<dbReference type="InterPro" id="IPR002575">
    <property type="entry name" value="Aminoglycoside_PTrfase"/>
</dbReference>
<feature type="domain" description="CHK kinase-like" evidence="1">
    <location>
        <begin position="112"/>
        <end position="287"/>
    </location>
</feature>
<proteinExistence type="predicted"/>
<name>A0A4Z0KF11_BREAU</name>
<accession>A0A4Z0KF11</accession>
<dbReference type="Pfam" id="PF01636">
    <property type="entry name" value="APH"/>
    <property type="match status" value="1"/>
</dbReference>
<dbReference type="Gene3D" id="3.90.1200.10">
    <property type="match status" value="1"/>
</dbReference>
<dbReference type="InterPro" id="IPR015897">
    <property type="entry name" value="CHK_kinase-like"/>
</dbReference>